<dbReference type="PANTHER" id="PTHR13078:SF56">
    <property type="entry name" value="PEROXISOMAL MULTIFUNCTIONAL ENZYME TYPE 2"/>
    <property type="match status" value="1"/>
</dbReference>
<evidence type="ECO:0000259" key="2">
    <source>
        <dbReference type="Pfam" id="PF22622"/>
    </source>
</evidence>
<dbReference type="SUPFAM" id="SSF54637">
    <property type="entry name" value="Thioesterase/thiol ester dehydrase-isomerase"/>
    <property type="match status" value="2"/>
</dbReference>
<name>A0A226EB78_FOLCA</name>
<dbReference type="Gene3D" id="3.10.129.10">
    <property type="entry name" value="Hotdog Thioesterase"/>
    <property type="match status" value="1"/>
</dbReference>
<sequence length="368" mass="41894">MISLKYSILSKLRPIFPRLRSISRFSTISSEFIPERKFNSVKKLAYENPKRNRVKLSDLNRGTIPSYTFPEFTIKYDAKDVVNYAKSTIQVGSEEKELTDVNDSKFGVLPIFMLPVISKMMKDMSLQTCPDCLDFSKIVLAEIYLEVYRPFSKSGEFRVQPKLEEFVDRGTHDMAYHHYVPTDPASTDFGKDGNSSPLFFAQICTIELGQGGKGGSRTSEKGAYAAPSIMTPPEGRPDAIVPFKTVEMPPNFSFEFTENELKRDIFEFHNPSQHYGPKPAFSEKPNLHGRYYWASAVHLMLKQFAAGDLTRFKCSRVRFTSVVHPGDTLEIRAWHREPRIFFEAVNLNTGKLAMKGGFVDLIPCHPEQ</sequence>
<evidence type="ECO:0000259" key="1">
    <source>
        <dbReference type="Pfam" id="PF01575"/>
    </source>
</evidence>
<dbReference type="InterPro" id="IPR054357">
    <property type="entry name" value="MFE-2_N"/>
</dbReference>
<comment type="caution">
    <text evidence="3">The sequence shown here is derived from an EMBL/GenBank/DDBJ whole genome shotgun (WGS) entry which is preliminary data.</text>
</comment>
<dbReference type="GO" id="GO:0006635">
    <property type="term" value="P:fatty acid beta-oxidation"/>
    <property type="evidence" value="ECO:0007669"/>
    <property type="project" value="TreeGrafter"/>
</dbReference>
<reference evidence="3 4" key="1">
    <citation type="submission" date="2015-12" db="EMBL/GenBank/DDBJ databases">
        <title>The genome of Folsomia candida.</title>
        <authorList>
            <person name="Faddeeva A."/>
            <person name="Derks M.F."/>
            <person name="Anvar Y."/>
            <person name="Smit S."/>
            <person name="Van Straalen N."/>
            <person name="Roelofs D."/>
        </authorList>
    </citation>
    <scope>NUCLEOTIDE SEQUENCE [LARGE SCALE GENOMIC DNA]</scope>
    <source>
        <strain evidence="3 4">VU population</strain>
        <tissue evidence="3">Whole body</tissue>
    </source>
</reference>
<evidence type="ECO:0000313" key="3">
    <source>
        <dbReference type="EMBL" id="OXA53926.1"/>
    </source>
</evidence>
<dbReference type="GO" id="GO:0005777">
    <property type="term" value="C:peroxisome"/>
    <property type="evidence" value="ECO:0007669"/>
    <property type="project" value="TreeGrafter"/>
</dbReference>
<keyword evidence="4" id="KW-1185">Reference proteome</keyword>
<dbReference type="GO" id="GO:0003857">
    <property type="term" value="F:(3S)-3-hydroxyacyl-CoA dehydrogenase (NAD+) activity"/>
    <property type="evidence" value="ECO:0007669"/>
    <property type="project" value="TreeGrafter"/>
</dbReference>
<feature type="domain" description="MaoC-like" evidence="1">
    <location>
        <begin position="284"/>
        <end position="352"/>
    </location>
</feature>
<dbReference type="Pfam" id="PF01575">
    <property type="entry name" value="MaoC_dehydratas"/>
    <property type="match status" value="1"/>
</dbReference>
<dbReference type="EMBL" id="LNIX01000005">
    <property type="protein sequence ID" value="OXA53926.1"/>
    <property type="molecule type" value="Genomic_DNA"/>
</dbReference>
<dbReference type="Proteomes" id="UP000198287">
    <property type="component" value="Unassembled WGS sequence"/>
</dbReference>
<dbReference type="AlphaFoldDB" id="A0A226EB78"/>
<dbReference type="InterPro" id="IPR029069">
    <property type="entry name" value="HotDog_dom_sf"/>
</dbReference>
<dbReference type="InterPro" id="IPR002539">
    <property type="entry name" value="MaoC-like_dom"/>
</dbReference>
<dbReference type="PANTHER" id="PTHR13078">
    <property type="entry name" value="PEROXISOMAL MULTIFUNCTIONAL ENZYME TYPE 2-RELATED"/>
    <property type="match status" value="1"/>
</dbReference>
<accession>A0A226EB78</accession>
<protein>
    <submittedName>
        <fullName evidence="3">Peroxisomal multifunctional enzyme type 2</fullName>
    </submittedName>
</protein>
<dbReference type="GO" id="GO:0044594">
    <property type="term" value="F:17-beta-hydroxysteroid dehydrogenase (NAD+) activity"/>
    <property type="evidence" value="ECO:0007669"/>
    <property type="project" value="TreeGrafter"/>
</dbReference>
<gene>
    <name evidence="3" type="ORF">Fcan01_10261</name>
</gene>
<organism evidence="3 4">
    <name type="scientific">Folsomia candida</name>
    <name type="common">Springtail</name>
    <dbReference type="NCBI Taxonomy" id="158441"/>
    <lineage>
        <taxon>Eukaryota</taxon>
        <taxon>Metazoa</taxon>
        <taxon>Ecdysozoa</taxon>
        <taxon>Arthropoda</taxon>
        <taxon>Hexapoda</taxon>
        <taxon>Collembola</taxon>
        <taxon>Entomobryomorpha</taxon>
        <taxon>Isotomoidea</taxon>
        <taxon>Isotomidae</taxon>
        <taxon>Proisotominae</taxon>
        <taxon>Folsomia</taxon>
    </lineage>
</organism>
<evidence type="ECO:0000313" key="4">
    <source>
        <dbReference type="Proteomes" id="UP000198287"/>
    </source>
</evidence>
<dbReference type="Pfam" id="PF22622">
    <property type="entry name" value="MFE-2_hydrat-2_N"/>
    <property type="match status" value="1"/>
</dbReference>
<dbReference type="STRING" id="158441.A0A226EB78"/>
<dbReference type="GO" id="GO:0018812">
    <property type="term" value="F:3-hydroxyacyl-CoA dehydratase activity"/>
    <property type="evidence" value="ECO:0007669"/>
    <property type="project" value="UniProtKB-ARBA"/>
</dbReference>
<proteinExistence type="predicted"/>
<feature type="domain" description="Peroxisomal multifunctional enzyme type 2-like N-terminal" evidence="2">
    <location>
        <begin position="75"/>
        <end position="173"/>
    </location>
</feature>